<gene>
    <name evidence="1" type="ORF">L211DRAFT_839514</name>
</gene>
<reference evidence="1 2" key="1">
    <citation type="journal article" date="2018" name="Nat. Ecol. Evol.">
        <title>Pezizomycetes genomes reveal the molecular basis of ectomycorrhizal truffle lifestyle.</title>
        <authorList>
            <person name="Murat C."/>
            <person name="Payen T."/>
            <person name="Noel B."/>
            <person name="Kuo A."/>
            <person name="Morin E."/>
            <person name="Chen J."/>
            <person name="Kohler A."/>
            <person name="Krizsan K."/>
            <person name="Balestrini R."/>
            <person name="Da Silva C."/>
            <person name="Montanini B."/>
            <person name="Hainaut M."/>
            <person name="Levati E."/>
            <person name="Barry K.W."/>
            <person name="Belfiori B."/>
            <person name="Cichocki N."/>
            <person name="Clum A."/>
            <person name="Dockter R.B."/>
            <person name="Fauchery L."/>
            <person name="Guy J."/>
            <person name="Iotti M."/>
            <person name="Le Tacon F."/>
            <person name="Lindquist E.A."/>
            <person name="Lipzen A."/>
            <person name="Malagnac F."/>
            <person name="Mello A."/>
            <person name="Molinier V."/>
            <person name="Miyauchi S."/>
            <person name="Poulain J."/>
            <person name="Riccioni C."/>
            <person name="Rubini A."/>
            <person name="Sitrit Y."/>
            <person name="Splivallo R."/>
            <person name="Traeger S."/>
            <person name="Wang M."/>
            <person name="Zifcakova L."/>
            <person name="Wipf D."/>
            <person name="Zambonelli A."/>
            <person name="Paolocci F."/>
            <person name="Nowrousian M."/>
            <person name="Ottonello S."/>
            <person name="Baldrian P."/>
            <person name="Spatafora J.W."/>
            <person name="Henrissat B."/>
            <person name="Nagy L.G."/>
            <person name="Aury J.M."/>
            <person name="Wincker P."/>
            <person name="Grigoriev I.V."/>
            <person name="Bonfante P."/>
            <person name="Martin F.M."/>
        </authorList>
    </citation>
    <scope>NUCLEOTIDE SEQUENCE [LARGE SCALE GENOMIC DNA]</scope>
    <source>
        <strain evidence="1 2">ATCC MYA-4762</strain>
    </source>
</reference>
<accession>A0A3N4LHV3</accession>
<name>A0A3N4LHV3_9PEZI</name>
<dbReference type="InParanoid" id="A0A3N4LHV3"/>
<dbReference type="EMBL" id="ML121551">
    <property type="protein sequence ID" value="RPB22467.1"/>
    <property type="molecule type" value="Genomic_DNA"/>
</dbReference>
<sequence length="58" mass="6374">MAKNGRQRLVILIGRGWLFAKKGPVFGILLFFSGINPILSHDERAPKDSISSTTCSQT</sequence>
<dbReference type="AlphaFoldDB" id="A0A3N4LHV3"/>
<dbReference type="Proteomes" id="UP000267821">
    <property type="component" value="Unassembled WGS sequence"/>
</dbReference>
<evidence type="ECO:0000313" key="2">
    <source>
        <dbReference type="Proteomes" id="UP000267821"/>
    </source>
</evidence>
<protein>
    <submittedName>
        <fullName evidence="1">Uncharacterized protein</fullName>
    </submittedName>
</protein>
<keyword evidence="2" id="KW-1185">Reference proteome</keyword>
<evidence type="ECO:0000313" key="1">
    <source>
        <dbReference type="EMBL" id="RPB22467.1"/>
    </source>
</evidence>
<organism evidence="1 2">
    <name type="scientific">Terfezia boudieri ATCC MYA-4762</name>
    <dbReference type="NCBI Taxonomy" id="1051890"/>
    <lineage>
        <taxon>Eukaryota</taxon>
        <taxon>Fungi</taxon>
        <taxon>Dikarya</taxon>
        <taxon>Ascomycota</taxon>
        <taxon>Pezizomycotina</taxon>
        <taxon>Pezizomycetes</taxon>
        <taxon>Pezizales</taxon>
        <taxon>Pezizaceae</taxon>
        <taxon>Terfezia</taxon>
    </lineage>
</organism>
<proteinExistence type="predicted"/>